<keyword evidence="2" id="KW-1185">Reference proteome</keyword>
<gene>
    <name evidence="1" type="ORF">ACOLOM_LOCUS14427</name>
</gene>
<evidence type="ECO:0000313" key="1">
    <source>
        <dbReference type="EMBL" id="CAG8783513.1"/>
    </source>
</evidence>
<proteinExistence type="predicted"/>
<protein>
    <submittedName>
        <fullName evidence="1">12984_t:CDS:1</fullName>
    </submittedName>
</protein>
<dbReference type="EMBL" id="CAJVPT010073897">
    <property type="protein sequence ID" value="CAG8783513.1"/>
    <property type="molecule type" value="Genomic_DNA"/>
</dbReference>
<sequence>TNWRVIKTEKVVDVRDLIPEPQRTQVRNLVPGPKPLKGCWVDVLSIPIFKDMAPSSTYQARSTTEKPLGFETGVPSFFPVTDPGQKPWYYVGSTFHSPTGTTRILIVQENEPGALCPVQETRADCYSHTSS</sequence>
<accession>A0ACA9R9P7</accession>
<organism evidence="1 2">
    <name type="scientific">Acaulospora colombiana</name>
    <dbReference type="NCBI Taxonomy" id="27376"/>
    <lineage>
        <taxon>Eukaryota</taxon>
        <taxon>Fungi</taxon>
        <taxon>Fungi incertae sedis</taxon>
        <taxon>Mucoromycota</taxon>
        <taxon>Glomeromycotina</taxon>
        <taxon>Glomeromycetes</taxon>
        <taxon>Diversisporales</taxon>
        <taxon>Acaulosporaceae</taxon>
        <taxon>Acaulospora</taxon>
    </lineage>
</organism>
<evidence type="ECO:0000313" key="2">
    <source>
        <dbReference type="Proteomes" id="UP000789525"/>
    </source>
</evidence>
<reference evidence="1" key="1">
    <citation type="submission" date="2021-06" db="EMBL/GenBank/DDBJ databases">
        <authorList>
            <person name="Kallberg Y."/>
            <person name="Tangrot J."/>
            <person name="Rosling A."/>
        </authorList>
    </citation>
    <scope>NUCLEOTIDE SEQUENCE</scope>
    <source>
        <strain evidence="1">CL356</strain>
    </source>
</reference>
<name>A0ACA9R9P7_9GLOM</name>
<feature type="non-terminal residue" evidence="1">
    <location>
        <position position="131"/>
    </location>
</feature>
<dbReference type="Proteomes" id="UP000789525">
    <property type="component" value="Unassembled WGS sequence"/>
</dbReference>
<comment type="caution">
    <text evidence="1">The sequence shown here is derived from an EMBL/GenBank/DDBJ whole genome shotgun (WGS) entry which is preliminary data.</text>
</comment>
<feature type="non-terminal residue" evidence="1">
    <location>
        <position position="1"/>
    </location>
</feature>